<organism evidence="11">
    <name type="scientific">Hymenolepis diminuta</name>
    <name type="common">Rat tapeworm</name>
    <dbReference type="NCBI Taxonomy" id="6216"/>
    <lineage>
        <taxon>Eukaryota</taxon>
        <taxon>Metazoa</taxon>
        <taxon>Spiralia</taxon>
        <taxon>Lophotrochozoa</taxon>
        <taxon>Platyhelminthes</taxon>
        <taxon>Cestoda</taxon>
        <taxon>Eucestoda</taxon>
        <taxon>Cyclophyllidea</taxon>
        <taxon>Hymenolepididae</taxon>
        <taxon>Hymenolepis</taxon>
    </lineage>
</organism>
<dbReference type="GO" id="GO:0005886">
    <property type="term" value="C:plasma membrane"/>
    <property type="evidence" value="ECO:0007669"/>
    <property type="project" value="TreeGrafter"/>
</dbReference>
<dbReference type="PANTHER" id="PTHR11629">
    <property type="entry name" value="VACUOLAR PROTON ATPASES"/>
    <property type="match status" value="1"/>
</dbReference>
<reference evidence="9 10" key="2">
    <citation type="submission" date="2018-11" db="EMBL/GenBank/DDBJ databases">
        <authorList>
            <consortium name="Pathogen Informatics"/>
        </authorList>
    </citation>
    <scope>NUCLEOTIDE SEQUENCE [LARGE SCALE GENOMIC DNA]</scope>
</reference>
<accession>A0A0R3SZC0</accession>
<dbReference type="GO" id="GO:0033179">
    <property type="term" value="C:proton-transporting V-type ATPase, V0 domain"/>
    <property type="evidence" value="ECO:0007669"/>
    <property type="project" value="InterPro"/>
</dbReference>
<dbReference type="InterPro" id="IPR002490">
    <property type="entry name" value="V-ATPase_116kDa_su"/>
</dbReference>
<name>A0A0R3SZC0_HYMDI</name>
<dbReference type="GO" id="GO:0051117">
    <property type="term" value="F:ATPase binding"/>
    <property type="evidence" value="ECO:0007669"/>
    <property type="project" value="TreeGrafter"/>
</dbReference>
<proteinExistence type="inferred from homology"/>
<sequence length="229" mass="26739">MFRSEQMQLSQLLLHIDSAYMCIVELGELGVVQFRDINAERNVFQRKFVNEVRRCNEMERKLRYMLNEIQVNKLSLYESPDIPEAPAPRDMIDMETTFEKLENETKEVNASIGNLRQTYFELQEMKHLLRKTQIFFDEAHQTVSFSTDDNLGLLREESGSTTYSGGDLHLGFVAGVILREILPAFERMLWRTCSGNVFLKQAEIELPIEDLLTVGLKFFNNISLFRLWI</sequence>
<dbReference type="WBParaSite" id="HDID_0001111601-mRNA-1">
    <property type="protein sequence ID" value="HDID_0001111601-mRNA-1"/>
    <property type="gene ID" value="HDID_0001111601"/>
</dbReference>
<evidence type="ECO:0000313" key="10">
    <source>
        <dbReference type="Proteomes" id="UP000274504"/>
    </source>
</evidence>
<dbReference type="GO" id="GO:0007035">
    <property type="term" value="P:vacuolar acidification"/>
    <property type="evidence" value="ECO:0007669"/>
    <property type="project" value="TreeGrafter"/>
</dbReference>
<comment type="function">
    <text evidence="8">Essential component of the vacuolar proton pump (V-ATPase), a multimeric enzyme that catalyzes the translocation of protons across the membranes. Required for assembly and activity of the V-ATPase.</text>
</comment>
<evidence type="ECO:0000256" key="8">
    <source>
        <dbReference type="RuleBase" id="RU361189"/>
    </source>
</evidence>
<keyword evidence="8" id="KW-0375">Hydrogen ion transport</keyword>
<dbReference type="GO" id="GO:0016471">
    <property type="term" value="C:vacuolar proton-transporting V-type ATPase complex"/>
    <property type="evidence" value="ECO:0007669"/>
    <property type="project" value="TreeGrafter"/>
</dbReference>
<evidence type="ECO:0000256" key="6">
    <source>
        <dbReference type="ARBA" id="ARBA00023065"/>
    </source>
</evidence>
<dbReference type="Pfam" id="PF01496">
    <property type="entry name" value="V_ATPase_I"/>
    <property type="match status" value="1"/>
</dbReference>
<evidence type="ECO:0000256" key="2">
    <source>
        <dbReference type="ARBA" id="ARBA00009904"/>
    </source>
</evidence>
<comment type="subcellular location">
    <subcellularLocation>
        <location evidence="1">Membrane</location>
        <topology evidence="1">Multi-pass membrane protein</topology>
    </subcellularLocation>
</comment>
<keyword evidence="5" id="KW-1133">Transmembrane helix</keyword>
<evidence type="ECO:0000256" key="7">
    <source>
        <dbReference type="ARBA" id="ARBA00023136"/>
    </source>
</evidence>
<keyword evidence="6 8" id="KW-0406">Ion transport</keyword>
<evidence type="ECO:0000256" key="5">
    <source>
        <dbReference type="ARBA" id="ARBA00022989"/>
    </source>
</evidence>
<comment type="similarity">
    <text evidence="2 8">Belongs to the V-ATPase 116 kDa subunit family.</text>
</comment>
<dbReference type="AlphaFoldDB" id="A0A0R3SZC0"/>
<keyword evidence="4" id="KW-0812">Transmembrane</keyword>
<evidence type="ECO:0000256" key="3">
    <source>
        <dbReference type="ARBA" id="ARBA00022448"/>
    </source>
</evidence>
<protein>
    <recommendedName>
        <fullName evidence="8">V-type proton ATPase subunit a</fullName>
    </recommendedName>
</protein>
<evidence type="ECO:0000313" key="11">
    <source>
        <dbReference type="WBParaSite" id="HDID_0001111601-mRNA-1"/>
    </source>
</evidence>
<reference evidence="11" key="1">
    <citation type="submission" date="2017-02" db="UniProtKB">
        <authorList>
            <consortium name="WormBaseParasite"/>
        </authorList>
    </citation>
    <scope>IDENTIFICATION</scope>
</reference>
<gene>
    <name evidence="9" type="ORF">HDID_LOCUS11113</name>
</gene>
<evidence type="ECO:0000313" key="9">
    <source>
        <dbReference type="EMBL" id="VDL64845.1"/>
    </source>
</evidence>
<dbReference type="Proteomes" id="UP000274504">
    <property type="component" value="Unassembled WGS sequence"/>
</dbReference>
<keyword evidence="3 8" id="KW-0813">Transport</keyword>
<dbReference type="GO" id="GO:0046961">
    <property type="term" value="F:proton-transporting ATPase activity, rotational mechanism"/>
    <property type="evidence" value="ECO:0007669"/>
    <property type="project" value="InterPro"/>
</dbReference>
<dbReference type="EMBL" id="UYSG01012528">
    <property type="protein sequence ID" value="VDL64845.1"/>
    <property type="molecule type" value="Genomic_DNA"/>
</dbReference>
<keyword evidence="7" id="KW-0472">Membrane</keyword>
<dbReference type="OrthoDB" id="10264220at2759"/>
<dbReference type="PANTHER" id="PTHR11629:SF63">
    <property type="entry name" value="V-TYPE PROTON ATPASE SUBUNIT A"/>
    <property type="match status" value="1"/>
</dbReference>
<evidence type="ECO:0000256" key="1">
    <source>
        <dbReference type="ARBA" id="ARBA00004141"/>
    </source>
</evidence>
<dbReference type="STRING" id="6216.A0A0R3SZC0"/>
<evidence type="ECO:0000256" key="4">
    <source>
        <dbReference type="ARBA" id="ARBA00022692"/>
    </source>
</evidence>